<proteinExistence type="predicted"/>
<dbReference type="EMBL" id="RKHL01000001">
    <property type="protein sequence ID" value="ROR82034.1"/>
    <property type="molecule type" value="Genomic_DNA"/>
</dbReference>
<evidence type="ECO:0000256" key="2">
    <source>
        <dbReference type="SAM" id="Phobius"/>
    </source>
</evidence>
<dbReference type="RefSeq" id="WP_079706047.1">
    <property type="nucleotide sequence ID" value="NZ_FXAP01000001.1"/>
</dbReference>
<dbReference type="Proteomes" id="UP000266915">
    <property type="component" value="Unassembled WGS sequence"/>
</dbReference>
<feature type="region of interest" description="Disordered" evidence="1">
    <location>
        <begin position="1"/>
        <end position="21"/>
    </location>
</feature>
<dbReference type="AlphaFoldDB" id="A0A3N2C426"/>
<evidence type="ECO:0000256" key="1">
    <source>
        <dbReference type="SAM" id="MobiDB-lite"/>
    </source>
</evidence>
<keyword evidence="4" id="KW-1185">Reference proteome</keyword>
<reference evidence="3 4" key="1">
    <citation type="submission" date="2018-11" db="EMBL/GenBank/DDBJ databases">
        <title>Sequencing the genomes of 1000 actinobacteria strains.</title>
        <authorList>
            <person name="Klenk H.-P."/>
        </authorList>
    </citation>
    <scope>NUCLEOTIDE SEQUENCE [LARGE SCALE GENOMIC DNA]</scope>
    <source>
        <strain evidence="3 4">DSM 14012</strain>
    </source>
</reference>
<gene>
    <name evidence="3" type="ORF">EDD42_2116</name>
</gene>
<protein>
    <recommendedName>
        <fullName evidence="5">DUF2510 domain-containing protein</fullName>
    </recommendedName>
</protein>
<keyword evidence="2" id="KW-0472">Membrane</keyword>
<comment type="caution">
    <text evidence="3">The sequence shown here is derived from an EMBL/GenBank/DDBJ whole genome shotgun (WGS) entry which is preliminary data.</text>
</comment>
<feature type="compositionally biased region" description="Basic and acidic residues" evidence="1">
    <location>
        <begin position="10"/>
        <end position="21"/>
    </location>
</feature>
<accession>A0A3N2C426</accession>
<sequence>MATTAGWYPHPDDPTKELHFDGETWGDSRVLRFQRDKPSQAEAAGWYPHPTDEERQVHFDGRAWTDTRVLQLSGGASGDGGQAPVYVSPAELPAPERESRAWTITKAALSFGPIIAIAVVGVLAIVSGNTGG</sequence>
<organism evidence="3 4">
    <name type="scientific">Plantibacter flavus</name>
    <dbReference type="NCBI Taxonomy" id="150123"/>
    <lineage>
        <taxon>Bacteria</taxon>
        <taxon>Bacillati</taxon>
        <taxon>Actinomycetota</taxon>
        <taxon>Actinomycetes</taxon>
        <taxon>Micrococcales</taxon>
        <taxon>Microbacteriaceae</taxon>
        <taxon>Plantibacter</taxon>
    </lineage>
</organism>
<name>A0A3N2C426_9MICO</name>
<evidence type="ECO:0008006" key="5">
    <source>
        <dbReference type="Google" id="ProtNLM"/>
    </source>
</evidence>
<feature type="transmembrane region" description="Helical" evidence="2">
    <location>
        <begin position="107"/>
        <end position="126"/>
    </location>
</feature>
<evidence type="ECO:0000313" key="4">
    <source>
        <dbReference type="Proteomes" id="UP000266915"/>
    </source>
</evidence>
<keyword evidence="2" id="KW-0812">Transmembrane</keyword>
<evidence type="ECO:0000313" key="3">
    <source>
        <dbReference type="EMBL" id="ROR82034.1"/>
    </source>
</evidence>
<keyword evidence="2" id="KW-1133">Transmembrane helix</keyword>